<proteinExistence type="predicted"/>
<gene>
    <name evidence="1" type="ORF">E2C01_086286</name>
</gene>
<evidence type="ECO:0000313" key="1">
    <source>
        <dbReference type="EMBL" id="MPC91262.1"/>
    </source>
</evidence>
<keyword evidence="2" id="KW-1185">Reference proteome</keyword>
<sequence length="32" mass="3766">MRCTRRLAPGQGLRYACVYSFIPCLHRLHRCS</sequence>
<protein>
    <submittedName>
        <fullName evidence="1">Uncharacterized protein</fullName>
    </submittedName>
</protein>
<dbReference type="EMBL" id="VSRR010087143">
    <property type="protein sequence ID" value="MPC91262.1"/>
    <property type="molecule type" value="Genomic_DNA"/>
</dbReference>
<reference evidence="1 2" key="1">
    <citation type="submission" date="2019-05" db="EMBL/GenBank/DDBJ databases">
        <title>Another draft genome of Portunus trituberculatus and its Hox gene families provides insights of decapod evolution.</title>
        <authorList>
            <person name="Jeong J.-H."/>
            <person name="Song I."/>
            <person name="Kim S."/>
            <person name="Choi T."/>
            <person name="Kim D."/>
            <person name="Ryu S."/>
            <person name="Kim W."/>
        </authorList>
    </citation>
    <scope>NUCLEOTIDE SEQUENCE [LARGE SCALE GENOMIC DNA]</scope>
    <source>
        <tissue evidence="1">Muscle</tissue>
    </source>
</reference>
<dbReference type="AlphaFoldDB" id="A0A5B7J511"/>
<dbReference type="Proteomes" id="UP000324222">
    <property type="component" value="Unassembled WGS sequence"/>
</dbReference>
<organism evidence="1 2">
    <name type="scientific">Portunus trituberculatus</name>
    <name type="common">Swimming crab</name>
    <name type="synonym">Neptunus trituberculatus</name>
    <dbReference type="NCBI Taxonomy" id="210409"/>
    <lineage>
        <taxon>Eukaryota</taxon>
        <taxon>Metazoa</taxon>
        <taxon>Ecdysozoa</taxon>
        <taxon>Arthropoda</taxon>
        <taxon>Crustacea</taxon>
        <taxon>Multicrustacea</taxon>
        <taxon>Malacostraca</taxon>
        <taxon>Eumalacostraca</taxon>
        <taxon>Eucarida</taxon>
        <taxon>Decapoda</taxon>
        <taxon>Pleocyemata</taxon>
        <taxon>Brachyura</taxon>
        <taxon>Eubrachyura</taxon>
        <taxon>Portunoidea</taxon>
        <taxon>Portunidae</taxon>
        <taxon>Portuninae</taxon>
        <taxon>Portunus</taxon>
    </lineage>
</organism>
<accession>A0A5B7J511</accession>
<evidence type="ECO:0000313" key="2">
    <source>
        <dbReference type="Proteomes" id="UP000324222"/>
    </source>
</evidence>
<comment type="caution">
    <text evidence="1">The sequence shown here is derived from an EMBL/GenBank/DDBJ whole genome shotgun (WGS) entry which is preliminary data.</text>
</comment>
<name>A0A5B7J511_PORTR</name>